<dbReference type="RefSeq" id="WP_089280522.1">
    <property type="nucleotide sequence ID" value="NZ_FZON01000120.1"/>
</dbReference>
<feature type="binding site" evidence="6">
    <location>
        <position position="115"/>
    </location>
    <ligand>
        <name>Fe(3+)</name>
        <dbReference type="ChEBI" id="CHEBI:29034"/>
    </ligand>
</feature>
<evidence type="ECO:0000256" key="6">
    <source>
        <dbReference type="PIRSR" id="PIRSR001426-1"/>
    </source>
</evidence>
<feature type="binding site" evidence="6">
    <location>
        <position position="118"/>
    </location>
    <ligand>
        <name>Fe(3+)</name>
        <dbReference type="ChEBI" id="CHEBI:29034"/>
    </ligand>
</feature>
<dbReference type="AlphaFoldDB" id="A0A239M3X2"/>
<dbReference type="InterPro" id="IPR023900">
    <property type="entry name" value="CN_Hdrtase_asu/SCN_Hdrlase_gsu"/>
</dbReference>
<evidence type="ECO:0000259" key="7">
    <source>
        <dbReference type="Pfam" id="PF02979"/>
    </source>
</evidence>
<evidence type="ECO:0000313" key="9">
    <source>
        <dbReference type="Proteomes" id="UP000198440"/>
    </source>
</evidence>
<reference evidence="8 9" key="1">
    <citation type="submission" date="2017-06" db="EMBL/GenBank/DDBJ databases">
        <authorList>
            <person name="Kim H.J."/>
            <person name="Triplett B.A."/>
        </authorList>
    </citation>
    <scope>NUCLEOTIDE SEQUENCE [LARGE SCALE GENOMIC DNA]</scope>
    <source>
        <strain evidence="8 9">DSM 11445</strain>
    </source>
</reference>
<evidence type="ECO:0000256" key="5">
    <source>
        <dbReference type="ARBA" id="ARBA00044877"/>
    </source>
</evidence>
<dbReference type="Pfam" id="PF02979">
    <property type="entry name" value="NHase_alpha"/>
    <property type="match status" value="1"/>
</dbReference>
<comment type="similarity">
    <text evidence="1">Belongs to the nitrile hydratase subunit alpha family.</text>
</comment>
<dbReference type="EMBL" id="FZON01000120">
    <property type="protein sequence ID" value="SNT37537.1"/>
    <property type="molecule type" value="Genomic_DNA"/>
</dbReference>
<dbReference type="Proteomes" id="UP000198440">
    <property type="component" value="Unassembled WGS sequence"/>
</dbReference>
<dbReference type="OrthoDB" id="528553at2"/>
<keyword evidence="4" id="KW-0456">Lyase</keyword>
<keyword evidence="6" id="KW-0408">Iron</keyword>
<dbReference type="InterPro" id="IPR018141">
    <property type="entry name" value="Nitrile_hydratase_asu"/>
</dbReference>
<accession>A0A239M3X2</accession>
<evidence type="ECO:0000256" key="4">
    <source>
        <dbReference type="ARBA" id="ARBA00023239"/>
    </source>
</evidence>
<dbReference type="Gene3D" id="3.90.330.10">
    <property type="entry name" value="Nitrile hydratase alpha /Thiocyanate hydrolase gamma"/>
    <property type="match status" value="1"/>
</dbReference>
<keyword evidence="3 6" id="KW-0479">Metal-binding</keyword>
<organism evidence="8 9">
    <name type="scientific">Antarctobacter heliothermus</name>
    <dbReference type="NCBI Taxonomy" id="74033"/>
    <lineage>
        <taxon>Bacteria</taxon>
        <taxon>Pseudomonadati</taxon>
        <taxon>Pseudomonadota</taxon>
        <taxon>Alphaproteobacteria</taxon>
        <taxon>Rhodobacterales</taxon>
        <taxon>Roseobacteraceae</taxon>
        <taxon>Antarctobacter</taxon>
    </lineage>
</organism>
<evidence type="ECO:0000256" key="2">
    <source>
        <dbReference type="ARBA" id="ARBA00013079"/>
    </source>
</evidence>
<dbReference type="SUPFAM" id="SSF56209">
    <property type="entry name" value="Nitrile hydratase alpha chain"/>
    <property type="match status" value="1"/>
</dbReference>
<dbReference type="GO" id="GO:0018822">
    <property type="term" value="F:nitrile hydratase activity"/>
    <property type="evidence" value="ECO:0007669"/>
    <property type="project" value="UniProtKB-EC"/>
</dbReference>
<dbReference type="NCBIfam" id="TIGR01323">
    <property type="entry name" value="nitrile_alph"/>
    <property type="match status" value="1"/>
</dbReference>
<evidence type="ECO:0000313" key="8">
    <source>
        <dbReference type="EMBL" id="SNT37537.1"/>
    </source>
</evidence>
<dbReference type="InterPro" id="IPR004232">
    <property type="entry name" value="CN_Hdrtase_a/SCN_Hdrlase_g"/>
</dbReference>
<evidence type="ECO:0000256" key="3">
    <source>
        <dbReference type="ARBA" id="ARBA00022723"/>
    </source>
</evidence>
<feature type="binding site" evidence="6">
    <location>
        <position position="119"/>
    </location>
    <ligand>
        <name>Fe(3+)</name>
        <dbReference type="ChEBI" id="CHEBI:29034"/>
    </ligand>
</feature>
<sequence length="215" mass="23784">MSTYDSEKVAKLHRELHSHLPSEPALRLKALETVLVEKGFLAADGVDKWLEDYSENVGPMNGAKVIAQAWTDPDYAMRLEQDADAAFVEVVPTAPHNYNLRAVFNTPQVHNLIVCTLCSCYPLGLLGMSPSWYKSAEYRARAVRDPRGVLSEFGTDLLDDVEVKVWDSTSDRRYMVVPSRPAGTDDWSKDDLANLVTRNSMIGTVRDLSPVGGAG</sequence>
<name>A0A239M3X2_9RHOB</name>
<feature type="binding site" evidence="6">
    <location>
        <position position="120"/>
    </location>
    <ligand>
        <name>Fe(3+)</name>
        <dbReference type="ChEBI" id="CHEBI:29034"/>
    </ligand>
</feature>
<dbReference type="GO" id="GO:0046914">
    <property type="term" value="F:transition metal ion binding"/>
    <property type="evidence" value="ECO:0007669"/>
    <property type="project" value="InterPro"/>
</dbReference>
<evidence type="ECO:0000256" key="1">
    <source>
        <dbReference type="ARBA" id="ARBA00009363"/>
    </source>
</evidence>
<dbReference type="EC" id="4.2.1.84" evidence="2"/>
<gene>
    <name evidence="8" type="ORF">SAMN04488078_11204</name>
</gene>
<proteinExistence type="inferred from homology"/>
<dbReference type="PIRSF" id="PIRSF001426">
    <property type="entry name" value="NHase_alpha"/>
    <property type="match status" value="1"/>
</dbReference>
<protein>
    <recommendedName>
        <fullName evidence="2">nitrile hydratase</fullName>
        <ecNumber evidence="2">4.2.1.84</ecNumber>
    </recommendedName>
</protein>
<feature type="domain" description="Nitrile hydratase alpha/Thiocyanate hydrolase gamma" evidence="7">
    <location>
        <begin position="23"/>
        <end position="204"/>
    </location>
</feature>
<comment type="catalytic activity">
    <reaction evidence="5">
        <text>an aliphatic primary amide = an aliphatic nitrile + H2O</text>
        <dbReference type="Rhea" id="RHEA:12673"/>
        <dbReference type="ChEBI" id="CHEBI:15377"/>
        <dbReference type="ChEBI" id="CHEBI:65285"/>
        <dbReference type="ChEBI" id="CHEBI:80291"/>
        <dbReference type="EC" id="4.2.1.84"/>
    </reaction>
</comment>
<dbReference type="InterPro" id="IPR036648">
    <property type="entry name" value="CN_Hdrase_a/SCN_Hdrase_g_sf"/>
</dbReference>